<evidence type="ECO:0000313" key="4">
    <source>
        <dbReference type="EMBL" id="RGV23620.1"/>
    </source>
</evidence>
<dbReference type="SMART" id="SM00028">
    <property type="entry name" value="TPR"/>
    <property type="match status" value="2"/>
</dbReference>
<dbReference type="EMBL" id="QRYC01000003">
    <property type="protein sequence ID" value="RGU58154.1"/>
    <property type="molecule type" value="Genomic_DNA"/>
</dbReference>
<evidence type="ECO:0000313" key="5">
    <source>
        <dbReference type="EMBL" id="RGY09632.1"/>
    </source>
</evidence>
<accession>A0A1Y3YFI9</accession>
<dbReference type="RefSeq" id="WP_013613488.1">
    <property type="nucleotide sequence ID" value="NZ_CABJFF010000003.1"/>
</dbReference>
<evidence type="ECO:0000256" key="1">
    <source>
        <dbReference type="SAM" id="SignalP"/>
    </source>
</evidence>
<evidence type="ECO:0000313" key="3">
    <source>
        <dbReference type="EMBL" id="RGU58154.1"/>
    </source>
</evidence>
<organism evidence="4 6">
    <name type="scientific">Odoribacter splanchnicus</name>
    <dbReference type="NCBI Taxonomy" id="28118"/>
    <lineage>
        <taxon>Bacteria</taxon>
        <taxon>Pseudomonadati</taxon>
        <taxon>Bacteroidota</taxon>
        <taxon>Bacteroidia</taxon>
        <taxon>Bacteroidales</taxon>
        <taxon>Odoribacteraceae</taxon>
        <taxon>Odoribacter</taxon>
    </lineage>
</organism>
<keyword evidence="1" id="KW-0732">Signal</keyword>
<evidence type="ECO:0000313" key="7">
    <source>
        <dbReference type="Proteomes" id="UP000284243"/>
    </source>
</evidence>
<dbReference type="EMBL" id="JAQMRD010000002">
    <property type="protein sequence ID" value="MDB9221960.1"/>
    <property type="molecule type" value="Genomic_DNA"/>
</dbReference>
<dbReference type="InterPro" id="IPR019734">
    <property type="entry name" value="TPR_rpt"/>
</dbReference>
<dbReference type="Gene3D" id="1.25.40.10">
    <property type="entry name" value="Tetratricopeptide repeat domain"/>
    <property type="match status" value="1"/>
</dbReference>
<sequence length="441" mass="49596">MKKIVALAFGICLMGGAVSAQTLDSKYGLDSVKTLENASIYSEFLKQKNYKEALPAWRYVFNNAPKFQMLTYTKGEDLLINIYQQTKDKTYVDTLMMLYDQWAKYFGDHQRYGEGYILGKKGATLYRFGGDDTKKTAFSYLAKSFELEGNKTHPITVQTMFFGAGDLLKKGELSKDEYIALYMKVSGFIDDGIKNAKQPKTVEAFKTMKGNVDAMFFNAGVADCETLNNLLSAKYEANKEDVANLKEVASLLRRSECVDLPLYATVAEQLYQLDPTADAAYSLAIMFLKRQEFDKTEGYLKEAIAKSEDNEAKAEYYLKMAQLQLAKKQYQATKTNALEVLKLNPNNGTALMLIGKAYANSASNYGEDDFDHASVFWAAVDKFQKAKQVDPAMTEEADKLIGIYSQHFPSKDEAFFRSVTDGATVKIGSWINESTKARFRK</sequence>
<gene>
    <name evidence="4" type="ORF">DWW24_13130</name>
    <name evidence="3" type="ORF">DWW57_03615</name>
    <name evidence="5" type="ORF">DXA53_02300</name>
    <name evidence="2" type="ORF">PN645_02940</name>
</gene>
<feature type="chain" id="PRO_5042691624" evidence="1">
    <location>
        <begin position="21"/>
        <end position="441"/>
    </location>
</feature>
<dbReference type="GeneID" id="61276559"/>
<dbReference type="Proteomes" id="UP000284243">
    <property type="component" value="Unassembled WGS sequence"/>
</dbReference>
<dbReference type="Proteomes" id="UP000283426">
    <property type="component" value="Unassembled WGS sequence"/>
</dbReference>
<dbReference type="Proteomes" id="UP000284434">
    <property type="component" value="Unassembled WGS sequence"/>
</dbReference>
<dbReference type="SUPFAM" id="SSF48452">
    <property type="entry name" value="TPR-like"/>
    <property type="match status" value="1"/>
</dbReference>
<feature type="signal peptide" evidence="1">
    <location>
        <begin position="1"/>
        <end position="20"/>
    </location>
</feature>
<dbReference type="AlphaFoldDB" id="A0A1Y3YFI9"/>
<evidence type="ECO:0000313" key="8">
    <source>
        <dbReference type="Proteomes" id="UP000284434"/>
    </source>
</evidence>
<dbReference type="OMA" id="ANNCGEN"/>
<proteinExistence type="predicted"/>
<protein>
    <submittedName>
        <fullName evidence="4">Uncharacterized protein</fullName>
    </submittedName>
</protein>
<dbReference type="EMBL" id="QSCO01000002">
    <property type="protein sequence ID" value="RGY09632.1"/>
    <property type="molecule type" value="Genomic_DNA"/>
</dbReference>
<dbReference type="Proteomes" id="UP001212263">
    <property type="component" value="Unassembled WGS sequence"/>
</dbReference>
<dbReference type="InterPro" id="IPR011990">
    <property type="entry name" value="TPR-like_helical_dom_sf"/>
</dbReference>
<dbReference type="EMBL" id="QRYW01000027">
    <property type="protein sequence ID" value="RGV23620.1"/>
    <property type="molecule type" value="Genomic_DNA"/>
</dbReference>
<reference evidence="6 7" key="1">
    <citation type="submission" date="2018-08" db="EMBL/GenBank/DDBJ databases">
        <title>A genome reference for cultivated species of the human gut microbiota.</title>
        <authorList>
            <person name="Zou Y."/>
            <person name="Xue W."/>
            <person name="Luo G."/>
        </authorList>
    </citation>
    <scope>NUCLEOTIDE SEQUENCE [LARGE SCALE GENOMIC DNA]</scope>
    <source>
        <strain evidence="4 6">AF14-6AC</strain>
        <strain evidence="3 7">AF16-14</strain>
        <strain evidence="5 8">OF03-11</strain>
    </source>
</reference>
<reference evidence="2" key="2">
    <citation type="submission" date="2023-01" db="EMBL/GenBank/DDBJ databases">
        <title>Human gut microbiome strain richness.</title>
        <authorList>
            <person name="Chen-Liaw A."/>
        </authorList>
    </citation>
    <scope>NUCLEOTIDE SEQUENCE</scope>
    <source>
        <strain evidence="2">RTP21484st1_B7_RTP21484_190118</strain>
    </source>
</reference>
<comment type="caution">
    <text evidence="4">The sequence shown here is derived from an EMBL/GenBank/DDBJ whole genome shotgun (WGS) entry which is preliminary data.</text>
</comment>
<evidence type="ECO:0000313" key="6">
    <source>
        <dbReference type="Proteomes" id="UP000283426"/>
    </source>
</evidence>
<name>A0A1Y3YFI9_9BACT</name>
<evidence type="ECO:0000313" key="2">
    <source>
        <dbReference type="EMBL" id="MDB9221960.1"/>
    </source>
</evidence>